<reference evidence="2" key="1">
    <citation type="submission" date="2022-11" db="UniProtKB">
        <authorList>
            <consortium name="WormBaseParasite"/>
        </authorList>
    </citation>
    <scope>IDENTIFICATION</scope>
</reference>
<protein>
    <submittedName>
        <fullName evidence="2">Uncharacterized protein</fullName>
    </submittedName>
</protein>
<evidence type="ECO:0000313" key="2">
    <source>
        <dbReference type="WBParaSite" id="PS1159_v2.g1806.t1"/>
    </source>
</evidence>
<organism evidence="1 2">
    <name type="scientific">Panagrolaimus sp. PS1159</name>
    <dbReference type="NCBI Taxonomy" id="55785"/>
    <lineage>
        <taxon>Eukaryota</taxon>
        <taxon>Metazoa</taxon>
        <taxon>Ecdysozoa</taxon>
        <taxon>Nematoda</taxon>
        <taxon>Chromadorea</taxon>
        <taxon>Rhabditida</taxon>
        <taxon>Tylenchina</taxon>
        <taxon>Panagrolaimomorpha</taxon>
        <taxon>Panagrolaimoidea</taxon>
        <taxon>Panagrolaimidae</taxon>
        <taxon>Panagrolaimus</taxon>
    </lineage>
</organism>
<name>A0AC35FJE2_9BILA</name>
<proteinExistence type="predicted"/>
<evidence type="ECO:0000313" key="1">
    <source>
        <dbReference type="Proteomes" id="UP000887580"/>
    </source>
</evidence>
<dbReference type="Proteomes" id="UP000887580">
    <property type="component" value="Unplaced"/>
</dbReference>
<sequence>MNSTPLYSHGQHQLDNDEELHKKQHGFIHTLKSGIKEGFDKFCGSPNHETSRSPQEILEEIKPHFVKTLNPSDDREELKKELHQQMNDDVEDVRMIQNGAKVENQYIKKN</sequence>
<dbReference type="WBParaSite" id="PS1159_v2.g1806.t1">
    <property type="protein sequence ID" value="PS1159_v2.g1806.t1"/>
    <property type="gene ID" value="PS1159_v2.g1806"/>
</dbReference>
<accession>A0AC35FJE2</accession>